<evidence type="ECO:0000256" key="1">
    <source>
        <dbReference type="ARBA" id="ARBA00004448"/>
    </source>
</evidence>
<keyword evidence="11 12" id="KW-0479">Metal-binding</keyword>
<dbReference type="GeneID" id="113402808"/>
<evidence type="ECO:0000256" key="5">
    <source>
        <dbReference type="ARBA" id="ARBA00022792"/>
    </source>
</evidence>
<comment type="function">
    <text evidence="12">Membrane-anchoring subunit of succinate dehydrogenase (SDH) that is involved in complex II of the mitochondrial electron transport chain and is responsible for transferring electrons from succinate to ubiquinone (coenzyme Q).</text>
</comment>
<dbReference type="OMA" id="VYDYARP"/>
<dbReference type="GO" id="GO:0020037">
    <property type="term" value="F:heme binding"/>
    <property type="evidence" value="ECO:0007669"/>
    <property type="project" value="TreeGrafter"/>
</dbReference>
<feature type="transmembrane region" description="Helical" evidence="12">
    <location>
        <begin position="144"/>
        <end position="164"/>
    </location>
</feature>
<evidence type="ECO:0000313" key="13">
    <source>
        <dbReference type="Proteomes" id="UP001652626"/>
    </source>
</evidence>
<comment type="similarity">
    <text evidence="2 12">Belongs to the CybS family.</text>
</comment>
<evidence type="ECO:0000256" key="10">
    <source>
        <dbReference type="PIRSR" id="PIRSR607992-1"/>
    </source>
</evidence>
<dbReference type="PANTHER" id="PTHR13337:SF2">
    <property type="entry name" value="SUCCINATE DEHYDROGENASE [UBIQUINONE] CYTOCHROME B SMALL SUBUNIT, MITOCHONDRIAL"/>
    <property type="match status" value="1"/>
</dbReference>
<keyword evidence="12" id="KW-0349">Heme</keyword>
<name>A0A8B8IP72_VANTA</name>
<keyword evidence="4 12" id="KW-0812">Transmembrane</keyword>
<comment type="caution">
    <text evidence="12">Lacks conserved residue(s) required for the propagation of feature annotation.</text>
</comment>
<dbReference type="GO" id="GO:0006099">
    <property type="term" value="P:tricarboxylic acid cycle"/>
    <property type="evidence" value="ECO:0007669"/>
    <property type="project" value="UniProtKB-KW"/>
</dbReference>
<feature type="binding site" description="axial binding residue" evidence="11">
    <location>
        <position position="119"/>
    </location>
    <ligand>
        <name>heme b</name>
        <dbReference type="ChEBI" id="CHEBI:60344"/>
        <note>ligand shared with SDHC</note>
    </ligand>
    <ligandPart>
        <name>Fe</name>
        <dbReference type="ChEBI" id="CHEBI:18248"/>
    </ligandPart>
</feature>
<dbReference type="GO" id="GO:0048039">
    <property type="term" value="F:ubiquinone binding"/>
    <property type="evidence" value="ECO:0007669"/>
    <property type="project" value="TreeGrafter"/>
</dbReference>
<keyword evidence="11" id="KW-0408">Iron</keyword>
<keyword evidence="12" id="KW-0816">Tricarboxylic acid cycle</keyword>
<dbReference type="SUPFAM" id="SSF81343">
    <property type="entry name" value="Fumarate reductase respiratory complex transmembrane subunits"/>
    <property type="match status" value="1"/>
</dbReference>
<dbReference type="GO" id="GO:0046872">
    <property type="term" value="F:metal ion binding"/>
    <property type="evidence" value="ECO:0007669"/>
    <property type="project" value="UniProtKB-KW"/>
</dbReference>
<reference evidence="14" key="1">
    <citation type="submission" date="2025-08" db="UniProtKB">
        <authorList>
            <consortium name="RefSeq"/>
        </authorList>
    </citation>
    <scope>IDENTIFICATION</scope>
    <source>
        <tissue evidence="14">Whole body</tissue>
    </source>
</reference>
<comment type="subcellular location">
    <subcellularLocation>
        <location evidence="1 12">Mitochondrion inner membrane</location>
        <topology evidence="1 12">Multi-pass membrane protein</topology>
    </subcellularLocation>
</comment>
<keyword evidence="5 12" id="KW-0999">Mitochondrion inner membrane</keyword>
<dbReference type="Proteomes" id="UP001652626">
    <property type="component" value="Chromosome 19"/>
</dbReference>
<accession>A0A8B8IP72</accession>
<keyword evidence="8 12" id="KW-0496">Mitochondrion</keyword>
<protein>
    <recommendedName>
        <fullName evidence="12">Succinate dehydrogenase [ubiquinone] cytochrome b small subunit</fullName>
    </recommendedName>
</protein>
<evidence type="ECO:0000256" key="7">
    <source>
        <dbReference type="ARBA" id="ARBA00022989"/>
    </source>
</evidence>
<evidence type="ECO:0000256" key="9">
    <source>
        <dbReference type="ARBA" id="ARBA00023136"/>
    </source>
</evidence>
<dbReference type="GO" id="GO:0005743">
    <property type="term" value="C:mitochondrial inner membrane"/>
    <property type="evidence" value="ECO:0007669"/>
    <property type="project" value="UniProtKB-SubCell"/>
</dbReference>
<keyword evidence="3 12" id="KW-0813">Transport</keyword>
<dbReference type="OrthoDB" id="18577at2759"/>
<sequence>MAFSMFLRTPACTSRLLSQHVTRLGAQPALKPVNTERTIATINSLKNSLLKSETTPIMNSVRSFRTSVVRLSGEKAHDHSKLWVVERFTSVLLVPLIPIALIAPNKVLDSLMAILITAHSFWGLEAIAVDYVRASIFGPVIPKIAIGLVYLISIATLGGLFYVITHDIGIANSVRQLWSIKSGQKA</sequence>
<dbReference type="InterPro" id="IPR034804">
    <property type="entry name" value="SQR/QFR_C/D"/>
</dbReference>
<evidence type="ECO:0000256" key="8">
    <source>
        <dbReference type="ARBA" id="ARBA00023128"/>
    </source>
</evidence>
<keyword evidence="13" id="KW-1185">Reference proteome</keyword>
<evidence type="ECO:0000256" key="3">
    <source>
        <dbReference type="ARBA" id="ARBA00022448"/>
    </source>
</evidence>
<organism evidence="13 14">
    <name type="scientific">Vanessa tameamea</name>
    <name type="common">Kamehameha butterfly</name>
    <dbReference type="NCBI Taxonomy" id="334116"/>
    <lineage>
        <taxon>Eukaryota</taxon>
        <taxon>Metazoa</taxon>
        <taxon>Ecdysozoa</taxon>
        <taxon>Arthropoda</taxon>
        <taxon>Hexapoda</taxon>
        <taxon>Insecta</taxon>
        <taxon>Pterygota</taxon>
        <taxon>Neoptera</taxon>
        <taxon>Endopterygota</taxon>
        <taxon>Lepidoptera</taxon>
        <taxon>Glossata</taxon>
        <taxon>Ditrysia</taxon>
        <taxon>Papilionoidea</taxon>
        <taxon>Nymphalidae</taxon>
        <taxon>Nymphalinae</taxon>
        <taxon>Vanessa</taxon>
    </lineage>
</organism>
<keyword evidence="12" id="KW-0249">Electron transport</keyword>
<evidence type="ECO:0000256" key="12">
    <source>
        <dbReference type="RuleBase" id="RU364031"/>
    </source>
</evidence>
<evidence type="ECO:0000313" key="14">
    <source>
        <dbReference type="RefSeq" id="XP_026498924.2"/>
    </source>
</evidence>
<dbReference type="InterPro" id="IPR007992">
    <property type="entry name" value="CybS"/>
</dbReference>
<evidence type="ECO:0000256" key="4">
    <source>
        <dbReference type="ARBA" id="ARBA00022692"/>
    </source>
</evidence>
<proteinExistence type="inferred from homology"/>
<dbReference type="PANTHER" id="PTHR13337">
    <property type="entry name" value="SUCCINATE DEHYDROGENASE"/>
    <property type="match status" value="1"/>
</dbReference>
<keyword evidence="6 12" id="KW-0809">Transit peptide</keyword>
<feature type="binding site" evidence="10">
    <location>
        <position position="131"/>
    </location>
    <ligand>
        <name>a ubiquinone</name>
        <dbReference type="ChEBI" id="CHEBI:16389"/>
        <note>ligand shared with IP/SDHB</note>
    </ligand>
</feature>
<evidence type="ECO:0000256" key="6">
    <source>
        <dbReference type="ARBA" id="ARBA00022946"/>
    </source>
</evidence>
<feature type="transmembrane region" description="Helical" evidence="12">
    <location>
        <begin position="110"/>
        <end position="132"/>
    </location>
</feature>
<keyword evidence="7 12" id="KW-1133">Transmembrane helix</keyword>
<gene>
    <name evidence="14" type="primary">LOC113402808</name>
</gene>
<evidence type="ECO:0000256" key="2">
    <source>
        <dbReference type="ARBA" id="ARBA00007294"/>
    </source>
</evidence>
<dbReference type="Gene3D" id="1.20.1300.10">
    <property type="entry name" value="Fumarate reductase/succinate dehydrogenase, transmembrane subunit"/>
    <property type="match status" value="1"/>
</dbReference>
<evidence type="ECO:0000256" key="11">
    <source>
        <dbReference type="PIRSR" id="PIRSR607992-2"/>
    </source>
</evidence>
<dbReference type="RefSeq" id="XP_026498924.2">
    <property type="nucleotide sequence ID" value="XM_026643139.2"/>
</dbReference>
<dbReference type="GO" id="GO:0006121">
    <property type="term" value="P:mitochondrial electron transport, succinate to ubiquinone"/>
    <property type="evidence" value="ECO:0007669"/>
    <property type="project" value="TreeGrafter"/>
</dbReference>
<dbReference type="AlphaFoldDB" id="A0A8B8IP72"/>
<keyword evidence="9 12" id="KW-0472">Membrane</keyword>
<dbReference type="Pfam" id="PF05328">
    <property type="entry name" value="CybS"/>
    <property type="match status" value="1"/>
</dbReference>